<protein>
    <recommendedName>
        <fullName evidence="6">Annexin</fullName>
    </recommendedName>
</protein>
<feature type="compositionally biased region" description="Polar residues" evidence="7">
    <location>
        <begin position="33"/>
        <end position="122"/>
    </location>
</feature>
<dbReference type="GO" id="GO:0001786">
    <property type="term" value="F:phosphatidylserine binding"/>
    <property type="evidence" value="ECO:0007669"/>
    <property type="project" value="TreeGrafter"/>
</dbReference>
<evidence type="ECO:0000313" key="8">
    <source>
        <dbReference type="EMBL" id="KAK2587830.1"/>
    </source>
</evidence>
<dbReference type="InterPro" id="IPR018252">
    <property type="entry name" value="Annexin_repeat_CS"/>
</dbReference>
<comment type="domain">
    <text evidence="6">A pair of annexin repeats may form one binding site for calcium and phospholipid.</text>
</comment>
<evidence type="ECO:0000256" key="4">
    <source>
        <dbReference type="ARBA" id="ARBA00023216"/>
    </source>
</evidence>
<keyword evidence="2 6" id="KW-0677">Repeat</keyword>
<dbReference type="FunFam" id="1.10.220.10:FF:000004">
    <property type="entry name" value="Annexin"/>
    <property type="match status" value="1"/>
</dbReference>
<feature type="region of interest" description="Disordered" evidence="7">
    <location>
        <begin position="1"/>
        <end position="312"/>
    </location>
</feature>
<gene>
    <name evidence="8" type="ORF">KPH14_003930</name>
</gene>
<proteinExistence type="inferred from homology"/>
<feature type="compositionally biased region" description="Low complexity" evidence="7">
    <location>
        <begin position="135"/>
        <end position="187"/>
    </location>
</feature>
<dbReference type="GO" id="GO:0005886">
    <property type="term" value="C:plasma membrane"/>
    <property type="evidence" value="ECO:0007669"/>
    <property type="project" value="TreeGrafter"/>
</dbReference>
<evidence type="ECO:0000313" key="9">
    <source>
        <dbReference type="Proteomes" id="UP001258017"/>
    </source>
</evidence>
<keyword evidence="4 6" id="KW-0041">Annexin</keyword>
<feature type="compositionally biased region" description="Polar residues" evidence="7">
    <location>
        <begin position="198"/>
        <end position="281"/>
    </location>
</feature>
<dbReference type="PANTHER" id="PTHR10502">
    <property type="entry name" value="ANNEXIN"/>
    <property type="match status" value="1"/>
</dbReference>
<sequence>MSYGYPLSGRRAAPTSFGLPPGTPTAPGGSPYSHASNTGFSNKPPTSFNTPQPNSSRASSQYPMQQNHPNPSHVTNAGPSPYPQSTLYPGMSQQTPYPGMSQQASYSGMQQTPYPAVSQQTPYPAMSQPSPYPPVSQQTPYPAASQPSPYPAASQPSPYPPVSQQTPYPVASQPSPYPPVSQQTPYPAMYEPSPYPPVSQQTLYPEASQPSPYSPSKQTSYPPYQRSLYPSPSVKSESSLYPQTQSVKTASPQKQSTCSFGDKTSSSYLSNQNMPLSSNSAPYPGGSKPGGQGLRNTYSSYGVSPSSASGRVAPAPHKYTAAKLSPTVVPYNNFDPRADAEVIRKAMKGFGTDEKAIINVLANRSNLQRQEIASQFKTLYGKDMIKDLKSELSGNFEKLILAMVMPLPQFYAKELHGAMAGIGTDECVLIEILCTMSNHEIRIIKQAYEAMYNKSLEDDLRSDTSGNFKRLMVSLSCANRDETFDVDPSAAVEDAKSLLQAGELRFGTDESTFNAILVQRNVPQLKQIFHEYENITGHAIEDAIENEFSGDIKKGLLAIVKCVKNRAGFFAEQLYKSMKGLGTDDTRLIRLVVTRSEIDMGEIKEAFKQAYGESLEDFISGDCSGHYKKCLLALVS</sequence>
<name>A0AAD9RYA2_9HYME</name>
<keyword evidence="3 6" id="KW-0106">Calcium</keyword>
<dbReference type="PROSITE" id="PS51897">
    <property type="entry name" value="ANNEXIN_2"/>
    <property type="match status" value="4"/>
</dbReference>
<evidence type="ECO:0000256" key="1">
    <source>
        <dbReference type="ARBA" id="ARBA00007831"/>
    </source>
</evidence>
<reference evidence="8" key="1">
    <citation type="submission" date="2021-08" db="EMBL/GenBank/DDBJ databases">
        <authorList>
            <person name="Misof B."/>
            <person name="Oliver O."/>
            <person name="Podsiadlowski L."/>
            <person name="Donath A."/>
            <person name="Peters R."/>
            <person name="Mayer C."/>
            <person name="Rust J."/>
            <person name="Gunkel S."/>
            <person name="Lesny P."/>
            <person name="Martin S."/>
            <person name="Oeyen J.P."/>
            <person name="Petersen M."/>
            <person name="Panagiotis P."/>
            <person name="Wilbrandt J."/>
            <person name="Tanja T."/>
        </authorList>
    </citation>
    <scope>NUCLEOTIDE SEQUENCE</scope>
    <source>
        <strain evidence="8">GBR_01_08_01A</strain>
        <tissue evidence="8">Thorax + abdomen</tissue>
    </source>
</reference>
<dbReference type="GO" id="GO:0005634">
    <property type="term" value="C:nucleus"/>
    <property type="evidence" value="ECO:0007669"/>
    <property type="project" value="TreeGrafter"/>
</dbReference>
<dbReference type="InterPro" id="IPR018502">
    <property type="entry name" value="Annexin_repeat"/>
</dbReference>
<keyword evidence="5 6" id="KW-0111">Calcium/phospholipid-binding</keyword>
<evidence type="ECO:0000256" key="7">
    <source>
        <dbReference type="SAM" id="MobiDB-lite"/>
    </source>
</evidence>
<evidence type="ECO:0000256" key="3">
    <source>
        <dbReference type="ARBA" id="ARBA00022837"/>
    </source>
</evidence>
<dbReference type="Pfam" id="PF00191">
    <property type="entry name" value="Annexin"/>
    <property type="match status" value="4"/>
</dbReference>
<evidence type="ECO:0000256" key="5">
    <source>
        <dbReference type="ARBA" id="ARBA00023302"/>
    </source>
</evidence>
<comment type="similarity">
    <text evidence="1 6">Belongs to the annexin family.</text>
</comment>
<feature type="compositionally biased region" description="Low complexity" evidence="7">
    <location>
        <begin position="298"/>
        <end position="310"/>
    </location>
</feature>
<dbReference type="GO" id="GO:0005509">
    <property type="term" value="F:calcium ion binding"/>
    <property type="evidence" value="ECO:0007669"/>
    <property type="project" value="InterPro"/>
</dbReference>
<dbReference type="EMBL" id="JAIFRP010000006">
    <property type="protein sequence ID" value="KAK2587830.1"/>
    <property type="molecule type" value="Genomic_DNA"/>
</dbReference>
<dbReference type="InterPro" id="IPR037104">
    <property type="entry name" value="Annexin_sf"/>
</dbReference>
<dbReference type="PANTHER" id="PTHR10502:SF102">
    <property type="entry name" value="ANNEXIN B11"/>
    <property type="match status" value="1"/>
</dbReference>
<dbReference type="FunFam" id="1.10.220.10:FF:000001">
    <property type="entry name" value="Annexin"/>
    <property type="match status" value="1"/>
</dbReference>
<dbReference type="Gene3D" id="1.10.220.10">
    <property type="entry name" value="Annexin"/>
    <property type="match status" value="4"/>
</dbReference>
<dbReference type="FunFam" id="1.10.220.10:FF:000010">
    <property type="entry name" value="Annexin"/>
    <property type="match status" value="1"/>
</dbReference>
<dbReference type="GO" id="GO:0005544">
    <property type="term" value="F:calcium-dependent phospholipid binding"/>
    <property type="evidence" value="ECO:0007669"/>
    <property type="project" value="UniProtKB-KW"/>
</dbReference>
<dbReference type="PRINTS" id="PR00196">
    <property type="entry name" value="ANNEXIN"/>
</dbReference>
<evidence type="ECO:0000256" key="6">
    <source>
        <dbReference type="RuleBase" id="RU003540"/>
    </source>
</evidence>
<dbReference type="AlphaFoldDB" id="A0AAD9RYA2"/>
<dbReference type="PROSITE" id="PS00223">
    <property type="entry name" value="ANNEXIN_1"/>
    <property type="match status" value="2"/>
</dbReference>
<dbReference type="GO" id="GO:0005737">
    <property type="term" value="C:cytoplasm"/>
    <property type="evidence" value="ECO:0007669"/>
    <property type="project" value="TreeGrafter"/>
</dbReference>
<comment type="caution">
    <text evidence="8">The sequence shown here is derived from an EMBL/GenBank/DDBJ whole genome shotgun (WGS) entry which is preliminary data.</text>
</comment>
<dbReference type="SMART" id="SM00335">
    <property type="entry name" value="ANX"/>
    <property type="match status" value="4"/>
</dbReference>
<reference evidence="8" key="2">
    <citation type="journal article" date="2023" name="Commun. Biol.">
        <title>Intrasexual cuticular hydrocarbon dimorphism in a wasp sheds light on hydrocarbon biosynthesis genes in Hymenoptera.</title>
        <authorList>
            <person name="Moris V.C."/>
            <person name="Podsiadlowski L."/>
            <person name="Martin S."/>
            <person name="Oeyen J.P."/>
            <person name="Donath A."/>
            <person name="Petersen M."/>
            <person name="Wilbrandt J."/>
            <person name="Misof B."/>
            <person name="Liedtke D."/>
            <person name="Thamm M."/>
            <person name="Scheiner R."/>
            <person name="Schmitt T."/>
            <person name="Niehuis O."/>
        </authorList>
    </citation>
    <scope>NUCLEOTIDE SEQUENCE</scope>
    <source>
        <strain evidence="8">GBR_01_08_01A</strain>
    </source>
</reference>
<dbReference type="GO" id="GO:0012506">
    <property type="term" value="C:vesicle membrane"/>
    <property type="evidence" value="ECO:0007669"/>
    <property type="project" value="TreeGrafter"/>
</dbReference>
<organism evidence="8 9">
    <name type="scientific">Odynerus spinipes</name>
    <dbReference type="NCBI Taxonomy" id="1348599"/>
    <lineage>
        <taxon>Eukaryota</taxon>
        <taxon>Metazoa</taxon>
        <taxon>Ecdysozoa</taxon>
        <taxon>Arthropoda</taxon>
        <taxon>Hexapoda</taxon>
        <taxon>Insecta</taxon>
        <taxon>Pterygota</taxon>
        <taxon>Neoptera</taxon>
        <taxon>Endopterygota</taxon>
        <taxon>Hymenoptera</taxon>
        <taxon>Apocrita</taxon>
        <taxon>Aculeata</taxon>
        <taxon>Vespoidea</taxon>
        <taxon>Vespidae</taxon>
        <taxon>Eumeninae</taxon>
        <taxon>Odynerus</taxon>
    </lineage>
</organism>
<dbReference type="Proteomes" id="UP001258017">
    <property type="component" value="Unassembled WGS sequence"/>
</dbReference>
<dbReference type="FunFam" id="1.10.220.10:FF:000002">
    <property type="entry name" value="Annexin"/>
    <property type="match status" value="1"/>
</dbReference>
<accession>A0AAD9RYA2</accession>
<dbReference type="InterPro" id="IPR001464">
    <property type="entry name" value="Annexin"/>
</dbReference>
<dbReference type="SUPFAM" id="SSF47874">
    <property type="entry name" value="Annexin"/>
    <property type="match status" value="1"/>
</dbReference>
<evidence type="ECO:0000256" key="2">
    <source>
        <dbReference type="ARBA" id="ARBA00022737"/>
    </source>
</evidence>
<keyword evidence="9" id="KW-1185">Reference proteome</keyword>